<comment type="caution">
    <text evidence="2">The sequence shown here is derived from an EMBL/GenBank/DDBJ whole genome shotgun (WGS) entry which is preliminary data.</text>
</comment>
<dbReference type="AlphaFoldDB" id="A0AAN7XWN2"/>
<evidence type="ECO:0000256" key="1">
    <source>
        <dbReference type="SAM" id="MobiDB-lite"/>
    </source>
</evidence>
<accession>A0AAN7XWN2</accession>
<reference evidence="2 3" key="2">
    <citation type="journal article" date="2023" name="Mol. Biol. Evol.">
        <title>Genomics of Secondarily Temperate Adaptation in the Only Non-Antarctic Icefish.</title>
        <authorList>
            <person name="Rivera-Colon A.G."/>
            <person name="Rayamajhi N."/>
            <person name="Minhas B.F."/>
            <person name="Madrigal G."/>
            <person name="Bilyk K.T."/>
            <person name="Yoon V."/>
            <person name="Hune M."/>
            <person name="Gregory S."/>
            <person name="Cheng C.H.C."/>
            <person name="Catchen J.M."/>
        </authorList>
    </citation>
    <scope>NUCLEOTIDE SEQUENCE [LARGE SCALE GENOMIC DNA]</scope>
    <source>
        <strain evidence="2">JMC-PN-2008</strain>
    </source>
</reference>
<feature type="region of interest" description="Disordered" evidence="1">
    <location>
        <begin position="1"/>
        <end position="47"/>
    </location>
</feature>
<name>A0AAN7XWN2_ELEMC</name>
<proteinExistence type="predicted"/>
<evidence type="ECO:0000313" key="2">
    <source>
        <dbReference type="EMBL" id="KAK5869795.1"/>
    </source>
</evidence>
<protein>
    <submittedName>
        <fullName evidence="2">Uncharacterized protein</fullName>
    </submittedName>
</protein>
<dbReference type="Proteomes" id="UP001346869">
    <property type="component" value="Unassembled WGS sequence"/>
</dbReference>
<dbReference type="EMBL" id="JAUZQC010000006">
    <property type="protein sequence ID" value="KAK5869795.1"/>
    <property type="molecule type" value="Genomic_DNA"/>
</dbReference>
<keyword evidence="3" id="KW-1185">Reference proteome</keyword>
<sequence>MRQQGEQRPGRSDSVRTTPKRLSECSGFSSFPRPEESRDVTEPGGSACWRPDKYSFFTASSSLKRPL</sequence>
<organism evidence="2 3">
    <name type="scientific">Eleginops maclovinus</name>
    <name type="common">Patagonian blennie</name>
    <name type="synonym">Eleginus maclovinus</name>
    <dbReference type="NCBI Taxonomy" id="56733"/>
    <lineage>
        <taxon>Eukaryota</taxon>
        <taxon>Metazoa</taxon>
        <taxon>Chordata</taxon>
        <taxon>Craniata</taxon>
        <taxon>Vertebrata</taxon>
        <taxon>Euteleostomi</taxon>
        <taxon>Actinopterygii</taxon>
        <taxon>Neopterygii</taxon>
        <taxon>Teleostei</taxon>
        <taxon>Neoteleostei</taxon>
        <taxon>Acanthomorphata</taxon>
        <taxon>Eupercaria</taxon>
        <taxon>Perciformes</taxon>
        <taxon>Notothenioidei</taxon>
        <taxon>Eleginopidae</taxon>
        <taxon>Eleginops</taxon>
    </lineage>
</organism>
<gene>
    <name evidence="2" type="ORF">PBY51_024485</name>
</gene>
<evidence type="ECO:0000313" key="3">
    <source>
        <dbReference type="Proteomes" id="UP001346869"/>
    </source>
</evidence>
<reference evidence="2 3" key="1">
    <citation type="journal article" date="2023" name="Genes (Basel)">
        <title>Chromosome-Level Genome Assembly and Circadian Gene Repertoire of the Patagonia Blennie Eleginops maclovinus-The Closest Ancestral Proxy of Antarctic Cryonotothenioids.</title>
        <authorList>
            <person name="Cheng C.C."/>
            <person name="Rivera-Colon A.G."/>
            <person name="Minhas B.F."/>
            <person name="Wilson L."/>
            <person name="Rayamajhi N."/>
            <person name="Vargas-Chacoff L."/>
            <person name="Catchen J.M."/>
        </authorList>
    </citation>
    <scope>NUCLEOTIDE SEQUENCE [LARGE SCALE GENOMIC DNA]</scope>
    <source>
        <strain evidence="2">JMC-PN-2008</strain>
    </source>
</reference>